<protein>
    <submittedName>
        <fullName evidence="3">DUF58 domain-containing protein</fullName>
    </submittedName>
</protein>
<keyword evidence="4" id="KW-1185">Reference proteome</keyword>
<dbReference type="RefSeq" id="WP_386767203.1">
    <property type="nucleotide sequence ID" value="NZ_JBHSTI010000008.1"/>
</dbReference>
<gene>
    <name evidence="3" type="ORF">ACFQGU_12670</name>
</gene>
<dbReference type="Proteomes" id="UP001596138">
    <property type="component" value="Unassembled WGS sequence"/>
</dbReference>
<sequence>MRAALRQLTGRGRFLLALGGIGLIASLVLEQRDLLRFGVLLVALPLLSAALVSRTRYRLASARGLRPTRVTVDAPTTAVVRLENVSRLPSGLLLVEDAVPWQLGRSQRFVIDRLESGGRRDVRYELRSPVRGRYTVGPVSVQLVDPFGLCRATRQFATTDTLTVVPSTVPLPGIPLGGDWSGLGEARARAVASAGEDDVIPREYRIGDDLRRVHWKSTAKSGELMVRREEQPWRTRATVFLDTRAVAHRGDGPASSFEWAVSAAASVAVHLARRGYAVRILDADGTLLTPGATVEEGFSGAEAEGPLLDTLALATLTEGIAPGVGDARGRSRVRDGLLVAILGDLEIGHAEAVAALRSGHSSAAALVLDTSGWASRATMPEDGRTTRTAALLTAAGWRVAVCGPQTDLADTWRHLAGSGSVAGGAR</sequence>
<name>A0ABW1T362_9ACTN</name>
<evidence type="ECO:0000313" key="4">
    <source>
        <dbReference type="Proteomes" id="UP001596138"/>
    </source>
</evidence>
<evidence type="ECO:0000313" key="3">
    <source>
        <dbReference type="EMBL" id="MFC6238734.1"/>
    </source>
</evidence>
<comment type="caution">
    <text evidence="3">The sequence shown here is derived from an EMBL/GenBank/DDBJ whole genome shotgun (WGS) entry which is preliminary data.</text>
</comment>
<evidence type="ECO:0000256" key="1">
    <source>
        <dbReference type="SAM" id="Phobius"/>
    </source>
</evidence>
<dbReference type="PANTHER" id="PTHR34351">
    <property type="entry name" value="SLR1927 PROTEIN-RELATED"/>
    <property type="match status" value="1"/>
</dbReference>
<keyword evidence="1" id="KW-0472">Membrane</keyword>
<organism evidence="3 4">
    <name type="scientific">Longivirga aurantiaca</name>
    <dbReference type="NCBI Taxonomy" id="1837743"/>
    <lineage>
        <taxon>Bacteria</taxon>
        <taxon>Bacillati</taxon>
        <taxon>Actinomycetota</taxon>
        <taxon>Actinomycetes</taxon>
        <taxon>Sporichthyales</taxon>
        <taxon>Sporichthyaceae</taxon>
        <taxon>Longivirga</taxon>
    </lineage>
</organism>
<accession>A0ABW1T362</accession>
<proteinExistence type="predicted"/>
<feature type="domain" description="DUF58" evidence="2">
    <location>
        <begin position="202"/>
        <end position="291"/>
    </location>
</feature>
<keyword evidence="1" id="KW-1133">Transmembrane helix</keyword>
<dbReference type="EMBL" id="JBHSTI010000008">
    <property type="protein sequence ID" value="MFC6238734.1"/>
    <property type="molecule type" value="Genomic_DNA"/>
</dbReference>
<feature type="transmembrane region" description="Helical" evidence="1">
    <location>
        <begin position="35"/>
        <end position="53"/>
    </location>
</feature>
<feature type="transmembrane region" description="Helical" evidence="1">
    <location>
        <begin position="12"/>
        <end position="29"/>
    </location>
</feature>
<reference evidence="4" key="1">
    <citation type="journal article" date="2019" name="Int. J. Syst. Evol. Microbiol.">
        <title>The Global Catalogue of Microorganisms (GCM) 10K type strain sequencing project: providing services to taxonomists for standard genome sequencing and annotation.</title>
        <authorList>
            <consortium name="The Broad Institute Genomics Platform"/>
            <consortium name="The Broad Institute Genome Sequencing Center for Infectious Disease"/>
            <person name="Wu L."/>
            <person name="Ma J."/>
        </authorList>
    </citation>
    <scope>NUCLEOTIDE SEQUENCE [LARGE SCALE GENOMIC DNA]</scope>
    <source>
        <strain evidence="4">CGMCC 4.7317</strain>
    </source>
</reference>
<dbReference type="PANTHER" id="PTHR34351:SF1">
    <property type="entry name" value="SLR1927 PROTEIN"/>
    <property type="match status" value="1"/>
</dbReference>
<keyword evidence="1" id="KW-0812">Transmembrane</keyword>
<evidence type="ECO:0000259" key="2">
    <source>
        <dbReference type="Pfam" id="PF01882"/>
    </source>
</evidence>
<dbReference type="InterPro" id="IPR002881">
    <property type="entry name" value="DUF58"/>
</dbReference>
<dbReference type="Pfam" id="PF01882">
    <property type="entry name" value="DUF58"/>
    <property type="match status" value="1"/>
</dbReference>